<protein>
    <submittedName>
        <fullName evidence="2">Uncharacterized protein</fullName>
    </submittedName>
</protein>
<accession>A0A0F6ICZ0</accession>
<feature type="transmembrane region" description="Helical" evidence="1">
    <location>
        <begin position="21"/>
        <end position="40"/>
    </location>
</feature>
<evidence type="ECO:0000313" key="2">
    <source>
        <dbReference type="EMBL" id="EMJ35915.1"/>
    </source>
</evidence>
<keyword evidence="1" id="KW-1133">Transmembrane helix</keyword>
<dbReference type="EMBL" id="AKWR02000148">
    <property type="protein sequence ID" value="EMJ35915.1"/>
    <property type="molecule type" value="Genomic_DNA"/>
</dbReference>
<keyword evidence="1" id="KW-0472">Membrane</keyword>
<proteinExistence type="predicted"/>
<evidence type="ECO:0000313" key="3">
    <source>
        <dbReference type="Proteomes" id="UP000012164"/>
    </source>
</evidence>
<keyword evidence="1" id="KW-0812">Transmembrane</keyword>
<gene>
    <name evidence="2" type="ORF">LEP1GSC079_1599</name>
</gene>
<sequence length="50" mass="5640">MQGLQKELSRGQTRRITAKEAYRGVSTCIFSFVIDSVGIYDSKLLFPNLT</sequence>
<comment type="caution">
    <text evidence="2">The sequence shown here is derived from an EMBL/GenBank/DDBJ whole genome shotgun (WGS) entry which is preliminary data.</text>
</comment>
<organism evidence="2 3">
    <name type="scientific">Leptospira interrogans str. FPW1039</name>
    <dbReference type="NCBI Taxonomy" id="1193040"/>
    <lineage>
        <taxon>Bacteria</taxon>
        <taxon>Pseudomonadati</taxon>
        <taxon>Spirochaetota</taxon>
        <taxon>Spirochaetia</taxon>
        <taxon>Leptospirales</taxon>
        <taxon>Leptospiraceae</taxon>
        <taxon>Leptospira</taxon>
    </lineage>
</organism>
<dbReference type="AlphaFoldDB" id="A0A0F6ICZ0"/>
<dbReference type="Proteomes" id="UP000012164">
    <property type="component" value="Unassembled WGS sequence"/>
</dbReference>
<name>A0A0F6ICZ0_LEPIR</name>
<evidence type="ECO:0000256" key="1">
    <source>
        <dbReference type="SAM" id="Phobius"/>
    </source>
</evidence>
<reference evidence="2 3" key="1">
    <citation type="submission" date="2013-01" db="EMBL/GenBank/DDBJ databases">
        <authorList>
            <person name="Harkins D.M."/>
            <person name="Durkin A.S."/>
            <person name="Brinkac L.M."/>
            <person name="Haft D.H."/>
            <person name="Selengut J.D."/>
            <person name="Sanka R."/>
            <person name="DePew J."/>
            <person name="Purushe J."/>
            <person name="Peacock S.J."/>
            <person name="Thaipadungpanit J."/>
            <person name="Wuthiekanun V.W."/>
            <person name="Day N.P."/>
            <person name="Vinetz J.M."/>
            <person name="Sutton G.G."/>
            <person name="Nierman W.C."/>
            <person name="Fouts D.E."/>
        </authorList>
    </citation>
    <scope>NUCLEOTIDE SEQUENCE [LARGE SCALE GENOMIC DNA]</scope>
    <source>
        <strain evidence="2 3">FPW1039</strain>
    </source>
</reference>